<comment type="caution">
    <text evidence="2">The sequence shown here is derived from an EMBL/GenBank/DDBJ whole genome shotgun (WGS) entry which is preliminary data.</text>
</comment>
<proteinExistence type="predicted"/>
<feature type="compositionally biased region" description="Polar residues" evidence="1">
    <location>
        <begin position="59"/>
        <end position="71"/>
    </location>
</feature>
<sequence>MPCLAEERRNIDAFIATDSGHSPPNKDKSAQKRFAHASVVYRVHTIDPRDARVRLRSEGLQNVTLQNTSRDSPTRERG</sequence>
<name>A0A4C1W2I1_EUMVA</name>
<accession>A0A4C1W2I1</accession>
<evidence type="ECO:0000313" key="2">
    <source>
        <dbReference type="EMBL" id="GBP44689.1"/>
    </source>
</evidence>
<evidence type="ECO:0000256" key="1">
    <source>
        <dbReference type="SAM" id="MobiDB-lite"/>
    </source>
</evidence>
<protein>
    <submittedName>
        <fullName evidence="2">Uncharacterized protein</fullName>
    </submittedName>
</protein>
<dbReference type="EMBL" id="BGZK01000456">
    <property type="protein sequence ID" value="GBP44689.1"/>
    <property type="molecule type" value="Genomic_DNA"/>
</dbReference>
<evidence type="ECO:0000313" key="3">
    <source>
        <dbReference type="Proteomes" id="UP000299102"/>
    </source>
</evidence>
<feature type="region of interest" description="Disordered" evidence="1">
    <location>
        <begin position="53"/>
        <end position="78"/>
    </location>
</feature>
<reference evidence="2 3" key="1">
    <citation type="journal article" date="2019" name="Commun. Biol.">
        <title>The bagworm genome reveals a unique fibroin gene that provides high tensile strength.</title>
        <authorList>
            <person name="Kono N."/>
            <person name="Nakamura H."/>
            <person name="Ohtoshi R."/>
            <person name="Tomita M."/>
            <person name="Numata K."/>
            <person name="Arakawa K."/>
        </authorList>
    </citation>
    <scope>NUCLEOTIDE SEQUENCE [LARGE SCALE GENOMIC DNA]</scope>
</reference>
<gene>
    <name evidence="2" type="ORF">EVAR_44217_1</name>
</gene>
<keyword evidence="3" id="KW-1185">Reference proteome</keyword>
<dbReference type="Proteomes" id="UP000299102">
    <property type="component" value="Unassembled WGS sequence"/>
</dbReference>
<dbReference type="AlphaFoldDB" id="A0A4C1W2I1"/>
<organism evidence="2 3">
    <name type="scientific">Eumeta variegata</name>
    <name type="common">Bagworm moth</name>
    <name type="synonym">Eumeta japonica</name>
    <dbReference type="NCBI Taxonomy" id="151549"/>
    <lineage>
        <taxon>Eukaryota</taxon>
        <taxon>Metazoa</taxon>
        <taxon>Ecdysozoa</taxon>
        <taxon>Arthropoda</taxon>
        <taxon>Hexapoda</taxon>
        <taxon>Insecta</taxon>
        <taxon>Pterygota</taxon>
        <taxon>Neoptera</taxon>
        <taxon>Endopterygota</taxon>
        <taxon>Lepidoptera</taxon>
        <taxon>Glossata</taxon>
        <taxon>Ditrysia</taxon>
        <taxon>Tineoidea</taxon>
        <taxon>Psychidae</taxon>
        <taxon>Oiketicinae</taxon>
        <taxon>Eumeta</taxon>
    </lineage>
</organism>